<evidence type="ECO:0000313" key="4">
    <source>
        <dbReference type="EMBL" id="KAE9317794.1"/>
    </source>
</evidence>
<sequence length="72" mass="7524">MVALVSTLLSSTYSSTTVASLSLPETSASASMGASHHNEECLSLIVFLVLRSAKPTASSRVKPTPPNSINYI</sequence>
<accession>A0A6A3YHD4</accession>
<evidence type="ECO:0000313" key="2">
    <source>
        <dbReference type="EMBL" id="KAE9217409.1"/>
    </source>
</evidence>
<reference evidence="5 6" key="1">
    <citation type="submission" date="2018-08" db="EMBL/GenBank/DDBJ databases">
        <title>Genomic investigation of the strawberry pathogen Phytophthora fragariae indicates pathogenicity is determined by transcriptional variation in three key races.</title>
        <authorList>
            <person name="Adams T.M."/>
            <person name="Armitage A.D."/>
            <person name="Sobczyk M.K."/>
            <person name="Bates H.J."/>
            <person name="Dunwell J.M."/>
            <person name="Nellist C.F."/>
            <person name="Harrison R.J."/>
        </authorList>
    </citation>
    <scope>NUCLEOTIDE SEQUENCE [LARGE SCALE GENOMIC DNA]</scope>
    <source>
        <strain evidence="4 6">A4</strain>
        <strain evidence="3 7">BC-23</strain>
        <strain evidence="2 5">NOV-27</strain>
        <strain evidence="1 8">ONT-3</strain>
    </source>
</reference>
<dbReference type="AlphaFoldDB" id="A0A6A3YHD4"/>
<dbReference type="Proteomes" id="UP000437068">
    <property type="component" value="Unassembled WGS sequence"/>
</dbReference>
<evidence type="ECO:0000313" key="6">
    <source>
        <dbReference type="Proteomes" id="UP000437068"/>
    </source>
</evidence>
<dbReference type="EMBL" id="QXGE01000271">
    <property type="protein sequence ID" value="KAE9317794.1"/>
    <property type="molecule type" value="Genomic_DNA"/>
</dbReference>
<gene>
    <name evidence="4" type="ORF">PF001_g6700</name>
    <name evidence="3" type="ORF">PF004_g6416</name>
    <name evidence="2" type="ORF">PF005_g8673</name>
    <name evidence="1" type="ORF">PF010_g6708</name>
</gene>
<organism evidence="2 5">
    <name type="scientific">Phytophthora fragariae</name>
    <dbReference type="NCBI Taxonomy" id="53985"/>
    <lineage>
        <taxon>Eukaryota</taxon>
        <taxon>Sar</taxon>
        <taxon>Stramenopiles</taxon>
        <taxon>Oomycota</taxon>
        <taxon>Peronosporomycetes</taxon>
        <taxon>Peronosporales</taxon>
        <taxon>Peronosporaceae</taxon>
        <taxon>Phytophthora</taxon>
    </lineage>
</organism>
<evidence type="ECO:0000313" key="3">
    <source>
        <dbReference type="EMBL" id="KAE9242894.1"/>
    </source>
</evidence>
<dbReference type="Proteomes" id="UP000433483">
    <property type="component" value="Unassembled WGS sequence"/>
</dbReference>
<dbReference type="Proteomes" id="UP000488956">
    <property type="component" value="Unassembled WGS sequence"/>
</dbReference>
<evidence type="ECO:0000313" key="1">
    <source>
        <dbReference type="EMBL" id="KAE9122573.1"/>
    </source>
</evidence>
<proteinExistence type="predicted"/>
<evidence type="ECO:0000313" key="5">
    <source>
        <dbReference type="Proteomes" id="UP000433483"/>
    </source>
</evidence>
<name>A0A6A3YHD4_9STRA</name>
<dbReference type="EMBL" id="QXGB01000374">
    <property type="protein sequence ID" value="KAE9217409.1"/>
    <property type="molecule type" value="Genomic_DNA"/>
</dbReference>
<protein>
    <submittedName>
        <fullName evidence="2">Uncharacterized protein</fullName>
    </submittedName>
</protein>
<dbReference type="EMBL" id="QXFX01000273">
    <property type="protein sequence ID" value="KAE9122573.1"/>
    <property type="molecule type" value="Genomic_DNA"/>
</dbReference>
<comment type="caution">
    <text evidence="2">The sequence shown here is derived from an EMBL/GenBank/DDBJ whole genome shotgun (WGS) entry which is preliminary data.</text>
</comment>
<dbReference type="EMBL" id="QXGC01000258">
    <property type="protein sequence ID" value="KAE9242894.1"/>
    <property type="molecule type" value="Genomic_DNA"/>
</dbReference>
<evidence type="ECO:0000313" key="7">
    <source>
        <dbReference type="Proteomes" id="UP000476176"/>
    </source>
</evidence>
<keyword evidence="5" id="KW-1185">Reference proteome</keyword>
<dbReference type="Proteomes" id="UP000476176">
    <property type="component" value="Unassembled WGS sequence"/>
</dbReference>
<evidence type="ECO:0000313" key="8">
    <source>
        <dbReference type="Proteomes" id="UP000488956"/>
    </source>
</evidence>